<reference evidence="2 3" key="1">
    <citation type="journal article" date="2015" name="Genome Announc.">
        <title>Expanding the biotechnology potential of lactobacilli through comparative genomics of 213 strains and associated genera.</title>
        <authorList>
            <person name="Sun Z."/>
            <person name="Harris H.M."/>
            <person name="McCann A."/>
            <person name="Guo C."/>
            <person name="Argimon S."/>
            <person name="Zhang W."/>
            <person name="Yang X."/>
            <person name="Jeffery I.B."/>
            <person name="Cooney J.C."/>
            <person name="Kagawa T.F."/>
            <person name="Liu W."/>
            <person name="Song Y."/>
            <person name="Salvetti E."/>
            <person name="Wrobel A."/>
            <person name="Rasinkangas P."/>
            <person name="Parkhill J."/>
            <person name="Rea M.C."/>
            <person name="O'Sullivan O."/>
            <person name="Ritari J."/>
            <person name="Douillard F.P."/>
            <person name="Paul Ross R."/>
            <person name="Yang R."/>
            <person name="Briner A.E."/>
            <person name="Felis G.E."/>
            <person name="de Vos W.M."/>
            <person name="Barrangou R."/>
            <person name="Klaenhammer T.R."/>
            <person name="Caufield P.W."/>
            <person name="Cui Y."/>
            <person name="Zhang H."/>
            <person name="O'Toole P.W."/>
        </authorList>
    </citation>
    <scope>NUCLEOTIDE SEQUENCE [LARGE SCALE GENOMIC DNA]</scope>
    <source>
        <strain evidence="2 3">DSM 23026</strain>
    </source>
</reference>
<dbReference type="InterPro" id="IPR036390">
    <property type="entry name" value="WH_DNA-bd_sf"/>
</dbReference>
<organism evidence="2 3">
    <name type="scientific">Pediococcus argentinicus</name>
    <dbReference type="NCBI Taxonomy" id="480391"/>
    <lineage>
        <taxon>Bacteria</taxon>
        <taxon>Bacillati</taxon>
        <taxon>Bacillota</taxon>
        <taxon>Bacilli</taxon>
        <taxon>Lactobacillales</taxon>
        <taxon>Lactobacillaceae</taxon>
        <taxon>Pediococcus</taxon>
    </lineage>
</organism>
<evidence type="ECO:0000313" key="2">
    <source>
        <dbReference type="EMBL" id="KRO25203.1"/>
    </source>
</evidence>
<dbReference type="PATRIC" id="fig|480391.4.peg.334"/>
<sequence>MYELFVLSELMEGPKSGYRLREIMETTLGPNRKISFGVLYPLLNKLAEAGYIVIENPEDRKKRSITITAAGESHFKELMKEPIPRNAHTDDLYLIRLDAMQHVDVATQLQILAGYKEEQLQILSSTKATLNDFSQTERKADHLYAERILKLRQLKTETTIDWIRDYESELKE</sequence>
<dbReference type="OrthoDB" id="2374094at2"/>
<dbReference type="PANTHER" id="PTHR43252">
    <property type="entry name" value="TRANSCRIPTIONAL REGULATOR YQJI"/>
    <property type="match status" value="1"/>
</dbReference>
<keyword evidence="3" id="KW-1185">Reference proteome</keyword>
<dbReference type="Proteomes" id="UP000051249">
    <property type="component" value="Unassembled WGS sequence"/>
</dbReference>
<protein>
    <recommendedName>
        <fullName evidence="1">Transcription regulator PadR N-terminal domain-containing protein</fullName>
    </recommendedName>
</protein>
<proteinExistence type="predicted"/>
<feature type="domain" description="Transcription regulator PadR N-terminal" evidence="1">
    <location>
        <begin position="6"/>
        <end position="76"/>
    </location>
</feature>
<dbReference type="Gene3D" id="1.10.10.10">
    <property type="entry name" value="Winged helix-like DNA-binding domain superfamily/Winged helix DNA-binding domain"/>
    <property type="match status" value="1"/>
</dbReference>
<dbReference type="AlphaFoldDB" id="A0A0R2NMX2"/>
<evidence type="ECO:0000259" key="1">
    <source>
        <dbReference type="Pfam" id="PF03551"/>
    </source>
</evidence>
<dbReference type="RefSeq" id="WP_057799223.1">
    <property type="nucleotide sequence ID" value="NZ_BJZZ01000013.1"/>
</dbReference>
<name>A0A0R2NMX2_9LACO</name>
<dbReference type="PANTHER" id="PTHR43252:SF2">
    <property type="entry name" value="TRANSCRIPTION REGULATOR, PADR-LIKE FAMILY"/>
    <property type="match status" value="1"/>
</dbReference>
<evidence type="ECO:0000313" key="3">
    <source>
        <dbReference type="Proteomes" id="UP000051249"/>
    </source>
</evidence>
<accession>A0A0R2NMX2</accession>
<gene>
    <name evidence="2" type="ORF">IV88_GL000330</name>
</gene>
<dbReference type="SUPFAM" id="SSF46785">
    <property type="entry name" value="Winged helix' DNA-binding domain"/>
    <property type="match status" value="1"/>
</dbReference>
<comment type="caution">
    <text evidence="2">The sequence shown here is derived from an EMBL/GenBank/DDBJ whole genome shotgun (WGS) entry which is preliminary data.</text>
</comment>
<dbReference type="Pfam" id="PF03551">
    <property type="entry name" value="PadR"/>
    <property type="match status" value="1"/>
</dbReference>
<dbReference type="InterPro" id="IPR036388">
    <property type="entry name" value="WH-like_DNA-bd_sf"/>
</dbReference>
<dbReference type="EMBL" id="JQCQ01000014">
    <property type="protein sequence ID" value="KRO25203.1"/>
    <property type="molecule type" value="Genomic_DNA"/>
</dbReference>
<dbReference type="InterPro" id="IPR005149">
    <property type="entry name" value="Tscrpt_reg_PadR_N"/>
</dbReference>